<feature type="domain" description="DUF302" evidence="2">
    <location>
        <begin position="64"/>
        <end position="121"/>
    </location>
</feature>
<dbReference type="EMBL" id="BLIV01000004">
    <property type="protein sequence ID" value="GFE50541.1"/>
    <property type="molecule type" value="Genomic_DNA"/>
</dbReference>
<gene>
    <name evidence="3" type="ORF">So717_22940</name>
</gene>
<protein>
    <recommendedName>
        <fullName evidence="2">DUF302 domain-containing protein</fullName>
    </recommendedName>
</protein>
<evidence type="ECO:0000259" key="2">
    <source>
        <dbReference type="Pfam" id="PF03625"/>
    </source>
</evidence>
<sequence>MKPILAACLALFYTTATHAQSIAPREGWVVIGTDKPHATLLADLKAAVKAKKMGVVTQAGPTGAAKARGITIPQNRIVGVFNNDFAVKILAHSTAAMIEAPIRFYVTEDPDGTATLSYKTPSFVFAPYLQEAGPDLDALAKDLDSRFTAIANAATN</sequence>
<dbReference type="Proteomes" id="UP000436522">
    <property type="component" value="Unassembled WGS sequence"/>
</dbReference>
<dbReference type="RefSeq" id="WP_159977419.1">
    <property type="nucleotide sequence ID" value="NZ_BLIV01000004.1"/>
</dbReference>
<keyword evidence="1" id="KW-0732">Signal</keyword>
<dbReference type="Gene3D" id="3.30.310.70">
    <property type="entry name" value="TT1751-like domain"/>
    <property type="match status" value="1"/>
</dbReference>
<evidence type="ECO:0000313" key="4">
    <source>
        <dbReference type="Proteomes" id="UP000436522"/>
    </source>
</evidence>
<name>A0A640VTX5_9RHOB</name>
<proteinExistence type="predicted"/>
<feature type="signal peptide" evidence="1">
    <location>
        <begin position="1"/>
        <end position="19"/>
    </location>
</feature>
<dbReference type="AlphaFoldDB" id="A0A640VTX5"/>
<feature type="chain" id="PRO_5024957204" description="DUF302 domain-containing protein" evidence="1">
    <location>
        <begin position="20"/>
        <end position="156"/>
    </location>
</feature>
<keyword evidence="4" id="KW-1185">Reference proteome</keyword>
<evidence type="ECO:0000256" key="1">
    <source>
        <dbReference type="SAM" id="SignalP"/>
    </source>
</evidence>
<accession>A0A640VTX5</accession>
<organism evidence="3 4">
    <name type="scientific">Roseobacter cerasinus</name>
    <dbReference type="NCBI Taxonomy" id="2602289"/>
    <lineage>
        <taxon>Bacteria</taxon>
        <taxon>Pseudomonadati</taxon>
        <taxon>Pseudomonadota</taxon>
        <taxon>Alphaproteobacteria</taxon>
        <taxon>Rhodobacterales</taxon>
        <taxon>Roseobacteraceae</taxon>
        <taxon>Roseobacter</taxon>
    </lineage>
</organism>
<dbReference type="Pfam" id="PF03625">
    <property type="entry name" value="DUF302"/>
    <property type="match status" value="1"/>
</dbReference>
<reference evidence="3 4" key="1">
    <citation type="submission" date="2019-12" db="EMBL/GenBank/DDBJ databases">
        <title>Roseobacter cerasinus sp. nov., isolated from seawater around aquaculture.</title>
        <authorList>
            <person name="Muramatsu S."/>
            <person name="Takabe Y."/>
            <person name="Mori K."/>
            <person name="Takaichi S."/>
            <person name="Hanada S."/>
        </authorList>
    </citation>
    <scope>NUCLEOTIDE SEQUENCE [LARGE SCALE GENOMIC DNA]</scope>
    <source>
        <strain evidence="3 4">AI77</strain>
    </source>
</reference>
<dbReference type="OrthoDB" id="5783872at2"/>
<comment type="caution">
    <text evidence="3">The sequence shown here is derived from an EMBL/GenBank/DDBJ whole genome shotgun (WGS) entry which is preliminary data.</text>
</comment>
<dbReference type="SUPFAM" id="SSF103247">
    <property type="entry name" value="TT1751-like"/>
    <property type="match status" value="1"/>
</dbReference>
<dbReference type="CDD" id="cd14797">
    <property type="entry name" value="DUF302"/>
    <property type="match status" value="1"/>
</dbReference>
<evidence type="ECO:0000313" key="3">
    <source>
        <dbReference type="EMBL" id="GFE50541.1"/>
    </source>
</evidence>
<dbReference type="InterPro" id="IPR005180">
    <property type="entry name" value="DUF302"/>
</dbReference>
<dbReference type="InterPro" id="IPR035923">
    <property type="entry name" value="TT1751-like_sf"/>
</dbReference>